<keyword evidence="2" id="KW-1185">Reference proteome</keyword>
<dbReference type="GO" id="GO:0003676">
    <property type="term" value="F:nucleic acid binding"/>
    <property type="evidence" value="ECO:0007669"/>
    <property type="project" value="InterPro"/>
</dbReference>
<proteinExistence type="predicted"/>
<dbReference type="Gene3D" id="3.30.420.10">
    <property type="entry name" value="Ribonuclease H-like superfamily/Ribonuclease H"/>
    <property type="match status" value="1"/>
</dbReference>
<organism evidence="1 2">
    <name type="scientific">Parnassius mnemosyne</name>
    <name type="common">clouded apollo</name>
    <dbReference type="NCBI Taxonomy" id="213953"/>
    <lineage>
        <taxon>Eukaryota</taxon>
        <taxon>Metazoa</taxon>
        <taxon>Ecdysozoa</taxon>
        <taxon>Arthropoda</taxon>
        <taxon>Hexapoda</taxon>
        <taxon>Insecta</taxon>
        <taxon>Pterygota</taxon>
        <taxon>Neoptera</taxon>
        <taxon>Endopterygota</taxon>
        <taxon>Lepidoptera</taxon>
        <taxon>Glossata</taxon>
        <taxon>Ditrysia</taxon>
        <taxon>Papilionoidea</taxon>
        <taxon>Papilionidae</taxon>
        <taxon>Parnassiinae</taxon>
        <taxon>Parnassini</taxon>
        <taxon>Parnassius</taxon>
        <taxon>Driopa</taxon>
    </lineage>
</organism>
<dbReference type="InterPro" id="IPR052709">
    <property type="entry name" value="Transposase-MT_Hybrid"/>
</dbReference>
<dbReference type="InterPro" id="IPR036397">
    <property type="entry name" value="RNaseH_sf"/>
</dbReference>
<protein>
    <recommendedName>
        <fullName evidence="3">Transposase</fullName>
    </recommendedName>
</protein>
<evidence type="ECO:0000313" key="2">
    <source>
        <dbReference type="Proteomes" id="UP001314205"/>
    </source>
</evidence>
<comment type="caution">
    <text evidence="1">The sequence shown here is derived from an EMBL/GenBank/DDBJ whole genome shotgun (WGS) entry which is preliminary data.</text>
</comment>
<sequence length="139" mass="16416">MNRTLLEEVSCETYQKLDLPNRIDEIESSTQGKATHHYPRHDKVIRPHVASPVKTHLEIHEWEVLPHPPYSPDIAPSDFLLFRLVTHGLSQQHFHSYEEAKNWVNSWIASKDEAFFRRGIHMLHERWEEVVPSDGQYLE</sequence>
<reference evidence="1 2" key="1">
    <citation type="submission" date="2023-11" db="EMBL/GenBank/DDBJ databases">
        <authorList>
            <person name="Hedman E."/>
            <person name="Englund M."/>
            <person name="Stromberg M."/>
            <person name="Nyberg Akerstrom W."/>
            <person name="Nylinder S."/>
            <person name="Jareborg N."/>
            <person name="Kallberg Y."/>
            <person name="Kronander E."/>
        </authorList>
    </citation>
    <scope>NUCLEOTIDE SEQUENCE [LARGE SCALE GENOMIC DNA]</scope>
</reference>
<dbReference type="AlphaFoldDB" id="A0AAV1M0Y5"/>
<accession>A0AAV1M0Y5</accession>
<dbReference type="Proteomes" id="UP001314205">
    <property type="component" value="Unassembled WGS sequence"/>
</dbReference>
<dbReference type="PANTHER" id="PTHR46060">
    <property type="entry name" value="MARINER MOS1 TRANSPOSASE-LIKE PROTEIN"/>
    <property type="match status" value="1"/>
</dbReference>
<evidence type="ECO:0008006" key="3">
    <source>
        <dbReference type="Google" id="ProtNLM"/>
    </source>
</evidence>
<dbReference type="EMBL" id="CAVLGL010000115">
    <property type="protein sequence ID" value="CAK1600087.1"/>
    <property type="molecule type" value="Genomic_DNA"/>
</dbReference>
<name>A0AAV1M0Y5_9NEOP</name>
<gene>
    <name evidence="1" type="ORF">PARMNEM_LOCUS18888</name>
</gene>
<evidence type="ECO:0000313" key="1">
    <source>
        <dbReference type="EMBL" id="CAK1600087.1"/>
    </source>
</evidence>
<dbReference type="PANTHER" id="PTHR46060:SF1">
    <property type="entry name" value="MARINER MOS1 TRANSPOSASE-LIKE PROTEIN"/>
    <property type="match status" value="1"/>
</dbReference>